<dbReference type="OrthoDB" id="7161641at2"/>
<accession>G6XFU0</accession>
<dbReference type="PATRIC" id="fig|1088869.3.peg.357"/>
<dbReference type="EMBL" id="AGQV01000001">
    <property type="protein sequence ID" value="EHH69048.1"/>
    <property type="molecule type" value="Genomic_DNA"/>
</dbReference>
<protein>
    <recommendedName>
        <fullName evidence="5">AsmA-like C-terminal domain-containing protein</fullName>
    </recommendedName>
</protein>
<keyword evidence="2" id="KW-0472">Membrane</keyword>
<keyword evidence="2" id="KW-1133">Transmembrane helix</keyword>
<evidence type="ECO:0000313" key="3">
    <source>
        <dbReference type="EMBL" id="EHH69048.1"/>
    </source>
</evidence>
<dbReference type="Proteomes" id="UP000004949">
    <property type="component" value="Unassembled WGS sequence"/>
</dbReference>
<comment type="caution">
    <text evidence="3">The sequence shown here is derived from an EMBL/GenBank/DDBJ whole genome shotgun (WGS) entry which is preliminary data.</text>
</comment>
<sequence length="1078" mass="115624">MGVPETYRPGPHFPRHLHIARWVAIALAAPVALMLGAGSIFLWKLTQGPVDVTRVSSFFEPVVIAAGQRRGHPAGRVTWKQLQIQWRPGSHGVSAGLMLEAHGLRTLRYDDTVASYAEEADTVLWLGALLRGAIAPRRLRLRNANFSLRRMPNGDVEFDLPEQKTGGQNGTPVWLDRLTELDIHNVTVTLSGLPHDRTARIGPVEIHARRRRQGLLSRDYMWTGEGRIPLALDAFQTVLSLKGEQVGKVGQWQVTGTPFRPSDLGLFNPLAGDWNVPVSLSATATVVPHRLNELPQMLTLQMALGDGMVSQKKADPVHVQAGSVRLQVNMARAGLSGPALVQVPSARLTVMDSRGAATQVHASAWAKVDDLRHPVMLDGEAEAGLDGLDFATLGSVWPESLIRGGRRWISKNITSGTARDMEVKAHLHTGSGLDDLKPVSVVGHVSGHDMTVHWLRPIAPATGLEADLRFDGPETLVIALGHGRQPDGKGGMIRIPDGEVRIGQLYAKDQTGDIRTHLQGSLPSFMSVLAHPRLHLLSKHPLPFTDPAGDVDSHVRLTLPLTAHIPDGQIHVHAQAGFARVHLGHVLMGRPVDGAKGTLAATENGLDLTGDGRLAGIPVHVGLNENFSGGAQDRVLQKIDVRAFLDPQSAAQARIGPAGLFAGHAVLDAHYLQKANAQADLGLGLDLAKAGITVPIWTKAPGESAQAMAHIAFRHGVMTAIDGLRAQGRDLSIMGRGVTLHGGLAGIVLEGFRVGRTQGDAEITLPKGEADPIGVSVNANPLDLAPLFMPHPAIRKPPPAPERSSSQRSSMGDSWTIDLRAPHVFYGPKGQVGDVVSHLELRKGILRSGRFSLDRPARVRAVLADAGRDHPFVLDIDNLGQLLLGLGLYDRIRGGQTHLDGRFTPDLHATHTAQGRDAKLSGLGGGLPPFEGHVEMGPSEFLRPPLGLTAVSDLSPLHWLNSHMDRFQIDRLSTRLTLVGRLLTLHDGVIGNQALGATVEGPINLDTSALRLRGTIIPLFGLNVLPGQLPGLGKLLTPEKGGGLLAVTFGLHGTVENPKLQINPLSMLLPGVLRRIFQ</sequence>
<reference evidence="3 4" key="1">
    <citation type="submission" date="2011-10" db="EMBL/GenBank/DDBJ databases">
        <title>Genome sequence of Gluconobacter morbifer G707, isolated from Drosophila gut.</title>
        <authorList>
            <person name="Lee W.-J."/>
            <person name="Kim E.-K."/>
        </authorList>
    </citation>
    <scope>NUCLEOTIDE SEQUENCE [LARGE SCALE GENOMIC DNA]</scope>
    <source>
        <strain evidence="3 4">G707</strain>
    </source>
</reference>
<evidence type="ECO:0008006" key="5">
    <source>
        <dbReference type="Google" id="ProtNLM"/>
    </source>
</evidence>
<dbReference type="AlphaFoldDB" id="G6XFU0"/>
<gene>
    <name evidence="3" type="ORF">GMO_03550</name>
</gene>
<name>G6XFU0_9PROT</name>
<evidence type="ECO:0000313" key="4">
    <source>
        <dbReference type="Proteomes" id="UP000004949"/>
    </source>
</evidence>
<dbReference type="STRING" id="1088869.GMO_03550"/>
<evidence type="ECO:0000256" key="2">
    <source>
        <dbReference type="SAM" id="Phobius"/>
    </source>
</evidence>
<organism evidence="3 4">
    <name type="scientific">Gluconobacter morbifer G707</name>
    <dbReference type="NCBI Taxonomy" id="1088869"/>
    <lineage>
        <taxon>Bacteria</taxon>
        <taxon>Pseudomonadati</taxon>
        <taxon>Pseudomonadota</taxon>
        <taxon>Alphaproteobacteria</taxon>
        <taxon>Acetobacterales</taxon>
        <taxon>Acetobacteraceae</taxon>
        <taxon>Gluconobacter</taxon>
    </lineage>
</organism>
<keyword evidence="4" id="KW-1185">Reference proteome</keyword>
<dbReference type="eggNOG" id="COG3164">
    <property type="taxonomic scope" value="Bacteria"/>
</dbReference>
<proteinExistence type="predicted"/>
<keyword evidence="2" id="KW-0812">Transmembrane</keyword>
<feature type="region of interest" description="Disordered" evidence="1">
    <location>
        <begin position="790"/>
        <end position="813"/>
    </location>
</feature>
<evidence type="ECO:0000256" key="1">
    <source>
        <dbReference type="SAM" id="MobiDB-lite"/>
    </source>
</evidence>
<feature type="transmembrane region" description="Helical" evidence="2">
    <location>
        <begin position="22"/>
        <end position="43"/>
    </location>
</feature>
<dbReference type="RefSeq" id="WP_008850505.1">
    <property type="nucleotide sequence ID" value="NZ_AGQV01000001.1"/>
</dbReference>